<accession>A0A9N9DXI6</accession>
<dbReference type="AlphaFoldDB" id="A0A9N9DXI6"/>
<name>A0A9N9DXI6_9GLOM</name>
<sequence>MFGKAHIGTFPGHKATTDDVLKEDKRSTNNCTFVVTVVDLMFNSNVQTTILSEELIIKRIKERKMTMQKDQEVF</sequence>
<reference evidence="1" key="1">
    <citation type="submission" date="2021-06" db="EMBL/GenBank/DDBJ databases">
        <authorList>
            <person name="Kallberg Y."/>
            <person name="Tangrot J."/>
            <person name="Rosling A."/>
        </authorList>
    </citation>
    <scope>NUCLEOTIDE SEQUENCE</scope>
    <source>
        <strain evidence="1">UK204</strain>
    </source>
</reference>
<comment type="caution">
    <text evidence="1">The sequence shown here is derived from an EMBL/GenBank/DDBJ whole genome shotgun (WGS) entry which is preliminary data.</text>
</comment>
<dbReference type="EMBL" id="CAJVPQ010004715">
    <property type="protein sequence ID" value="CAG8656997.1"/>
    <property type="molecule type" value="Genomic_DNA"/>
</dbReference>
<evidence type="ECO:0000313" key="1">
    <source>
        <dbReference type="EMBL" id="CAG8656997.1"/>
    </source>
</evidence>
<gene>
    <name evidence="1" type="ORF">FCALED_LOCUS11355</name>
</gene>
<protein>
    <submittedName>
        <fullName evidence="1">5219_t:CDS:1</fullName>
    </submittedName>
</protein>
<organism evidence="1 2">
    <name type="scientific">Funneliformis caledonium</name>
    <dbReference type="NCBI Taxonomy" id="1117310"/>
    <lineage>
        <taxon>Eukaryota</taxon>
        <taxon>Fungi</taxon>
        <taxon>Fungi incertae sedis</taxon>
        <taxon>Mucoromycota</taxon>
        <taxon>Glomeromycotina</taxon>
        <taxon>Glomeromycetes</taxon>
        <taxon>Glomerales</taxon>
        <taxon>Glomeraceae</taxon>
        <taxon>Funneliformis</taxon>
    </lineage>
</organism>
<proteinExistence type="predicted"/>
<evidence type="ECO:0000313" key="2">
    <source>
        <dbReference type="Proteomes" id="UP000789570"/>
    </source>
</evidence>
<dbReference type="Proteomes" id="UP000789570">
    <property type="component" value="Unassembled WGS sequence"/>
</dbReference>
<keyword evidence="2" id="KW-1185">Reference proteome</keyword>